<evidence type="ECO:0000313" key="2">
    <source>
        <dbReference type="EMBL" id="KAI5322836.1"/>
    </source>
</evidence>
<keyword evidence="3" id="KW-1185">Reference proteome</keyword>
<feature type="domain" description="DUF4371" evidence="1">
    <location>
        <begin position="2"/>
        <end position="201"/>
    </location>
</feature>
<dbReference type="Pfam" id="PF14291">
    <property type="entry name" value="DUF4371"/>
    <property type="match status" value="1"/>
</dbReference>
<proteinExistence type="predicted"/>
<evidence type="ECO:0000259" key="1">
    <source>
        <dbReference type="Pfam" id="PF14291"/>
    </source>
</evidence>
<evidence type="ECO:0000313" key="3">
    <source>
        <dbReference type="Proteomes" id="UP001054821"/>
    </source>
</evidence>
<dbReference type="PANTHER" id="PTHR45749">
    <property type="match status" value="1"/>
</dbReference>
<comment type="caution">
    <text evidence="2">The sequence shown here is derived from an EMBL/GenBank/DDBJ whole genome shotgun (WGS) entry which is preliminary data.</text>
</comment>
<protein>
    <recommendedName>
        <fullName evidence="1">DUF4371 domain-containing protein</fullName>
    </recommendedName>
</protein>
<gene>
    <name evidence="2" type="ORF">L3X38_031908</name>
</gene>
<accession>A0AAD4YVE8</accession>
<dbReference type="PANTHER" id="PTHR45749:SF37">
    <property type="entry name" value="OS05G0311600 PROTEIN"/>
    <property type="match status" value="1"/>
</dbReference>
<dbReference type="InterPro" id="IPR025398">
    <property type="entry name" value="DUF4371"/>
</dbReference>
<dbReference type="Proteomes" id="UP001054821">
    <property type="component" value="Chromosome 6"/>
</dbReference>
<reference evidence="2 3" key="1">
    <citation type="journal article" date="2022" name="G3 (Bethesda)">
        <title>Whole-genome sequence and methylome profiling of the almond [Prunus dulcis (Mill.) D.A. Webb] cultivar 'Nonpareil'.</title>
        <authorList>
            <person name="D'Amico-Willman K.M."/>
            <person name="Ouma W.Z."/>
            <person name="Meulia T."/>
            <person name="Sideli G.M."/>
            <person name="Gradziel T.M."/>
            <person name="Fresnedo-Ramirez J."/>
        </authorList>
    </citation>
    <scope>NUCLEOTIDE SEQUENCE [LARGE SCALE GENOMIC DNA]</scope>
    <source>
        <strain evidence="2">Clone GOH B32 T37-40</strain>
    </source>
</reference>
<dbReference type="EMBL" id="JAJFAZ020000006">
    <property type="protein sequence ID" value="KAI5322836.1"/>
    <property type="molecule type" value="Genomic_DNA"/>
</dbReference>
<name>A0AAD4YVE8_PRUDU</name>
<dbReference type="AlphaFoldDB" id="A0AAD4YVE8"/>
<sequence length="225" mass="26103">MEDLMNPSQHVDKVINRQSKEEILKNRLRLKTTIECVRWLTYQACAFWGHDESLDSKNRGNFIEMVKYTAKFNDEVAGFVLENAPGNAKYTSPMIQKETLNILANKVRKKIREEVGDAAFCILVDESQDTSNREQMAIVSRLVDNDGFLCERFFDIVWVEDTTASTLQKEIKKVLDLHELCIDKMRGQGYDGASNRQDAWNVLQALFLRDFHMHIIYTILLINYS</sequence>
<organism evidence="2 3">
    <name type="scientific">Prunus dulcis</name>
    <name type="common">Almond</name>
    <name type="synonym">Amygdalus dulcis</name>
    <dbReference type="NCBI Taxonomy" id="3755"/>
    <lineage>
        <taxon>Eukaryota</taxon>
        <taxon>Viridiplantae</taxon>
        <taxon>Streptophyta</taxon>
        <taxon>Embryophyta</taxon>
        <taxon>Tracheophyta</taxon>
        <taxon>Spermatophyta</taxon>
        <taxon>Magnoliopsida</taxon>
        <taxon>eudicotyledons</taxon>
        <taxon>Gunneridae</taxon>
        <taxon>Pentapetalae</taxon>
        <taxon>rosids</taxon>
        <taxon>fabids</taxon>
        <taxon>Rosales</taxon>
        <taxon>Rosaceae</taxon>
        <taxon>Amygdaloideae</taxon>
        <taxon>Amygdaleae</taxon>
        <taxon>Prunus</taxon>
    </lineage>
</organism>